<evidence type="ECO:0000313" key="4">
    <source>
        <dbReference type="Proteomes" id="UP001153636"/>
    </source>
</evidence>
<organism evidence="3 4">
    <name type="scientific">Psylliodes chrysocephalus</name>
    <dbReference type="NCBI Taxonomy" id="3402493"/>
    <lineage>
        <taxon>Eukaryota</taxon>
        <taxon>Metazoa</taxon>
        <taxon>Ecdysozoa</taxon>
        <taxon>Arthropoda</taxon>
        <taxon>Hexapoda</taxon>
        <taxon>Insecta</taxon>
        <taxon>Pterygota</taxon>
        <taxon>Neoptera</taxon>
        <taxon>Endopterygota</taxon>
        <taxon>Coleoptera</taxon>
        <taxon>Polyphaga</taxon>
        <taxon>Cucujiformia</taxon>
        <taxon>Chrysomeloidea</taxon>
        <taxon>Chrysomelidae</taxon>
        <taxon>Galerucinae</taxon>
        <taxon>Alticini</taxon>
        <taxon>Psylliodes</taxon>
    </lineage>
</organism>
<feature type="compositionally biased region" description="Polar residues" evidence="1">
    <location>
        <begin position="1"/>
        <end position="29"/>
    </location>
</feature>
<evidence type="ECO:0000313" key="3">
    <source>
        <dbReference type="EMBL" id="CAH1109621.1"/>
    </source>
</evidence>
<keyword evidence="4" id="KW-1185">Reference proteome</keyword>
<dbReference type="Pfam" id="PF16012">
    <property type="entry name" value="DUF4780"/>
    <property type="match status" value="1"/>
</dbReference>
<reference evidence="3" key="1">
    <citation type="submission" date="2022-01" db="EMBL/GenBank/DDBJ databases">
        <authorList>
            <person name="King R."/>
        </authorList>
    </citation>
    <scope>NUCLEOTIDE SEQUENCE</scope>
</reference>
<protein>
    <recommendedName>
        <fullName evidence="2">DUF4780 domain-containing protein</fullName>
    </recommendedName>
</protein>
<dbReference type="OrthoDB" id="6764048at2759"/>
<feature type="domain" description="DUF4780" evidence="2">
    <location>
        <begin position="63"/>
        <end position="233"/>
    </location>
</feature>
<feature type="region of interest" description="Disordered" evidence="1">
    <location>
        <begin position="1"/>
        <end position="55"/>
    </location>
</feature>
<evidence type="ECO:0000256" key="1">
    <source>
        <dbReference type="SAM" id="MobiDB-lite"/>
    </source>
</evidence>
<dbReference type="AlphaFoldDB" id="A0A9P0CWJ5"/>
<dbReference type="Proteomes" id="UP001153636">
    <property type="component" value="Chromosome 4"/>
</dbReference>
<name>A0A9P0CWJ5_9CUCU</name>
<accession>A0A9P0CWJ5</accession>
<feature type="compositionally biased region" description="Basic and acidic residues" evidence="1">
    <location>
        <begin position="46"/>
        <end position="55"/>
    </location>
</feature>
<proteinExistence type="predicted"/>
<sequence length="242" mass="28049">MSHGTWSKSKPVVSNKSETSVVSIKQSVLPSHRNTHDQCQSQSKVPNREYAKSEKRVKDDTKMKVDLKVAILDKRYPRIILTRDQVRLLEDKLVEALETGPASSVNLRFDGTDFNEGIMWLSCANEATKNWLKDRVTLFGNLWEDSQLSAVDSKNIPKRYKIRIILKDSDDESDIRNRLLRQNSGLNVKDWFMLERCIEGDDLIINYSVDEEALRSLEKLEFKVYYKLGRVTIKVLDYDKGY</sequence>
<dbReference type="InterPro" id="IPR031961">
    <property type="entry name" value="DUF4780"/>
</dbReference>
<evidence type="ECO:0000259" key="2">
    <source>
        <dbReference type="Pfam" id="PF16012"/>
    </source>
</evidence>
<gene>
    <name evidence="3" type="ORF">PSYICH_LOCUS9848</name>
</gene>
<dbReference type="EMBL" id="OV651816">
    <property type="protein sequence ID" value="CAH1109621.1"/>
    <property type="molecule type" value="Genomic_DNA"/>
</dbReference>